<protein>
    <submittedName>
        <fullName evidence="2">Lambda phage uncharacterized protein</fullName>
    </submittedName>
</protein>
<keyword evidence="1" id="KW-0812">Transmembrane</keyword>
<name>Q8ECW3_SHEON</name>
<dbReference type="PATRIC" id="fig|211586.12.peg.2904"/>
<accession>Q8ECW3</accession>
<dbReference type="BioCyc" id="SONE211586:G1GMP-2784-MONOMER"/>
<keyword evidence="1" id="KW-1133">Transmembrane helix</keyword>
<dbReference type="EMBL" id="AE014299">
    <property type="protein sequence ID" value="AAN56021.2"/>
    <property type="molecule type" value="Genomic_DNA"/>
</dbReference>
<dbReference type="AlphaFoldDB" id="Q8ECW3"/>
<dbReference type="STRING" id="211586.SO_3009"/>
<dbReference type="RefSeq" id="WP_011072914.1">
    <property type="nucleotide sequence ID" value="NC_004347.2"/>
</dbReference>
<reference evidence="2 3" key="2">
    <citation type="journal article" date="2005" name="Proteomics">
        <title>Global detection and characterization of hypothetical proteins in Shewanella oneidensis MR-1 using LC-MS based proteomics.</title>
        <authorList>
            <person name="Elias D.A."/>
            <person name="Monroe M.E."/>
            <person name="Marshall M.J."/>
            <person name="Romine M.F."/>
            <person name="Belieav A.S."/>
            <person name="Fredrickson J.K."/>
            <person name="Anderson G.A."/>
            <person name="Smith R.D."/>
            <person name="Lipton M.S."/>
        </authorList>
    </citation>
    <scope>NUCLEOTIDE SEQUENCE [LARGE SCALE GENOMIC DNA]</scope>
    <source>
        <strain evidence="3">ATCC 700550 / JCM 31522 / CIP 106686 / LMG 19005 / NCIMB 14063 / MR-1</strain>
    </source>
</reference>
<reference evidence="2 3" key="3">
    <citation type="journal article" date="2008" name="Appl. Environ. Microbiol.">
        <title>Identification of mobile elements and pseudogenes in the Shewanella oneidensis MR-1 genome.</title>
        <authorList>
            <person name="Romine M.F."/>
            <person name="Carlson T.S."/>
            <person name="Norbeck A.D."/>
            <person name="McCue L.A."/>
            <person name="Lipton M.S."/>
        </authorList>
    </citation>
    <scope>NUCLEOTIDE SEQUENCE [LARGE SCALE GENOMIC DNA]</scope>
    <source>
        <strain evidence="3">ATCC 700550 / JCM 31522 / CIP 106686 / LMG 19005 / NCIMB 14063 / MR-1</strain>
    </source>
</reference>
<gene>
    <name evidence="2" type="ordered locus">SO_3009</name>
</gene>
<sequence length="91" mass="10778">MFEFTEDKKGLRPKYIGTIKHNGIRRTLMVLMTLPTILAVICLNFFMFLVYVIMAFWKLILLGTFKLLAGMFQAKTWEVWHKPRQVHDDSK</sequence>
<dbReference type="KEGG" id="son:SO_3009"/>
<reference evidence="2 3" key="4">
    <citation type="journal article" date="2011" name="BMC Genomics">
        <title>Genome-wide protein localization prediction strategies for gram negative bacteria.</title>
        <authorList>
            <person name="Romine M.F."/>
        </authorList>
    </citation>
    <scope>NUCLEOTIDE SEQUENCE [LARGE SCALE GENOMIC DNA]</scope>
    <source>
        <strain evidence="3">ATCC 700550 / JCM 31522 / CIP 106686 / LMG 19005 / NCIMB 14063 / MR-1</strain>
    </source>
</reference>
<organism evidence="2 3">
    <name type="scientific">Shewanella oneidensis (strain ATCC 700550 / JCM 31522 / CIP 106686 / LMG 19005 / NCIMB 14063 / MR-1)</name>
    <dbReference type="NCBI Taxonomy" id="211586"/>
    <lineage>
        <taxon>Bacteria</taxon>
        <taxon>Pseudomonadati</taxon>
        <taxon>Pseudomonadota</taxon>
        <taxon>Gammaproteobacteria</taxon>
        <taxon>Alteromonadales</taxon>
        <taxon>Shewanellaceae</taxon>
        <taxon>Shewanella</taxon>
    </lineage>
</organism>
<reference evidence="2 3" key="1">
    <citation type="journal article" date="2002" name="Nat. Biotechnol.">
        <title>Genome sequence of the dissimilatory metal ion-reducing bacterium Shewanella oneidensis.</title>
        <authorList>
            <person name="Heidelberg J.F."/>
            <person name="Paulsen I.T."/>
            <person name="Nelson K.E."/>
            <person name="Gaidos E.J."/>
            <person name="Nelson W.C."/>
            <person name="Read T.D."/>
            <person name="Eisen J.A."/>
            <person name="Seshadri R."/>
            <person name="Ward N."/>
            <person name="Methe B."/>
            <person name="Clayton R.A."/>
            <person name="Meyer T."/>
            <person name="Tsapin A."/>
            <person name="Scott J."/>
            <person name="Beanan M."/>
            <person name="Brinkac L."/>
            <person name="Daugherty S."/>
            <person name="DeBoy R.T."/>
            <person name="Dodson R.J."/>
            <person name="Durkin A.S."/>
            <person name="Haft D.H."/>
            <person name="Kolonay J.F."/>
            <person name="Madupu R."/>
            <person name="Peterson J.D."/>
            <person name="Umayam L.A."/>
            <person name="White O."/>
            <person name="Wolf A.M."/>
            <person name="Vamathevan J."/>
            <person name="Weidman J."/>
            <person name="Impraim M."/>
            <person name="Lee K."/>
            <person name="Berry K."/>
            <person name="Lee C."/>
            <person name="Mueller J."/>
            <person name="Khouri H."/>
            <person name="Gill J."/>
            <person name="Utterback T.R."/>
            <person name="McDonald L.A."/>
            <person name="Feldblyum T.V."/>
            <person name="Smith H.O."/>
            <person name="Venter J.C."/>
            <person name="Nealson K.H."/>
            <person name="Fraser C.M."/>
        </authorList>
    </citation>
    <scope>NUCLEOTIDE SEQUENCE [LARGE SCALE GENOMIC DNA]</scope>
    <source>
        <strain evidence="3">ATCC 700550 / JCM 31522 / CIP 106686 / LMG 19005 / NCIMB 14063 / MR-1</strain>
    </source>
</reference>
<dbReference type="HOGENOM" id="CLU_2425282_0_0_6"/>
<evidence type="ECO:0000313" key="3">
    <source>
        <dbReference type="Proteomes" id="UP000008186"/>
    </source>
</evidence>
<dbReference type="Proteomes" id="UP000008186">
    <property type="component" value="Chromosome"/>
</dbReference>
<keyword evidence="3" id="KW-1185">Reference proteome</keyword>
<proteinExistence type="predicted"/>
<keyword evidence="1" id="KW-0472">Membrane</keyword>
<evidence type="ECO:0000313" key="2">
    <source>
        <dbReference type="EMBL" id="AAN56021.2"/>
    </source>
</evidence>
<evidence type="ECO:0000256" key="1">
    <source>
        <dbReference type="SAM" id="Phobius"/>
    </source>
</evidence>
<dbReference type="PaxDb" id="211586-SO_3009"/>
<feature type="transmembrane region" description="Helical" evidence="1">
    <location>
        <begin position="28"/>
        <end position="49"/>
    </location>
</feature>